<name>A0A7H0GJ98_9BURK</name>
<reference evidence="2 3" key="1">
    <citation type="submission" date="2020-08" db="EMBL/GenBank/DDBJ databases">
        <title>Genome sequence of Diaphorobacter aerolatus KACC 16536T.</title>
        <authorList>
            <person name="Hyun D.-W."/>
            <person name="Bae J.-W."/>
        </authorList>
    </citation>
    <scope>NUCLEOTIDE SEQUENCE [LARGE SCALE GENOMIC DNA]</scope>
    <source>
        <strain evidence="2 3">KACC 16536</strain>
    </source>
</reference>
<keyword evidence="3" id="KW-1185">Reference proteome</keyword>
<dbReference type="Proteomes" id="UP000516028">
    <property type="component" value="Chromosome"/>
</dbReference>
<dbReference type="InterPro" id="IPR041459">
    <property type="entry name" value="MPTase-PolyVal"/>
</dbReference>
<gene>
    <name evidence="2" type="ORF">H9K75_20815</name>
</gene>
<sequence>MKLDNVVEDHKDIELFAQALEVRTGLTIEHSGQGRAYYQIGAHKIHMPNKELFNSTDAYYSTFLHEATHASGKELGRDMGGMFGSKSYAFEELVAEMGSYFIGAELGLPYDPSGHENHAAYMESWLGLLKSDKNAIFRAASGASKATDFNMGHFNEHKLELEKSLQNDIVIAQKIEPQQVRTQKVVMSM</sequence>
<dbReference type="KEGG" id="daer:H9K75_20815"/>
<dbReference type="Pfam" id="PF18818">
    <property type="entry name" value="MPTase-PolyVal"/>
    <property type="match status" value="1"/>
</dbReference>
<evidence type="ECO:0000259" key="1">
    <source>
        <dbReference type="Pfam" id="PF18818"/>
    </source>
</evidence>
<protein>
    <recommendedName>
        <fullName evidence="1">Polyvalent protein metallopeptidase domain-containing protein</fullName>
    </recommendedName>
</protein>
<organism evidence="2 3">
    <name type="scientific">Diaphorobacter aerolatus</name>
    <dbReference type="NCBI Taxonomy" id="1288495"/>
    <lineage>
        <taxon>Bacteria</taxon>
        <taxon>Pseudomonadati</taxon>
        <taxon>Pseudomonadota</taxon>
        <taxon>Betaproteobacteria</taxon>
        <taxon>Burkholderiales</taxon>
        <taxon>Comamonadaceae</taxon>
        <taxon>Diaphorobacter</taxon>
    </lineage>
</organism>
<dbReference type="AlphaFoldDB" id="A0A7H0GJ98"/>
<evidence type="ECO:0000313" key="3">
    <source>
        <dbReference type="Proteomes" id="UP000516028"/>
    </source>
</evidence>
<evidence type="ECO:0000313" key="2">
    <source>
        <dbReference type="EMBL" id="QNP48364.1"/>
    </source>
</evidence>
<dbReference type="RefSeq" id="WP_187723962.1">
    <property type="nucleotide sequence ID" value="NZ_CP060783.1"/>
</dbReference>
<proteinExistence type="predicted"/>
<dbReference type="EMBL" id="CP060783">
    <property type="protein sequence ID" value="QNP48364.1"/>
    <property type="molecule type" value="Genomic_DNA"/>
</dbReference>
<accession>A0A7H0GJ98</accession>
<feature type="domain" description="Polyvalent protein metallopeptidase" evidence="1">
    <location>
        <begin position="18"/>
        <end position="141"/>
    </location>
</feature>